<proteinExistence type="predicted"/>
<dbReference type="EMBL" id="JAHYIQ010000004">
    <property type="protein sequence ID" value="KAK1132476.1"/>
    <property type="molecule type" value="Genomic_DNA"/>
</dbReference>
<name>A0AA40G7N6_9HYME</name>
<protein>
    <submittedName>
        <fullName evidence="2">Uncharacterized protein</fullName>
    </submittedName>
</protein>
<feature type="compositionally biased region" description="Basic and acidic residues" evidence="1">
    <location>
        <begin position="35"/>
        <end position="44"/>
    </location>
</feature>
<sequence length="101" mass="10976">MPTPTPVRRVPPPLWIRTAAVRRGLATPKRASSRGRADRTDRIRPRSRIGHRPAAVPEAIVPLTSPTLPVVYLAAPLTAISPIASKIPTERPSDSFVSPIF</sequence>
<organism evidence="2 3">
    <name type="scientific">Melipona bicolor</name>
    <dbReference type="NCBI Taxonomy" id="60889"/>
    <lineage>
        <taxon>Eukaryota</taxon>
        <taxon>Metazoa</taxon>
        <taxon>Ecdysozoa</taxon>
        <taxon>Arthropoda</taxon>
        <taxon>Hexapoda</taxon>
        <taxon>Insecta</taxon>
        <taxon>Pterygota</taxon>
        <taxon>Neoptera</taxon>
        <taxon>Endopterygota</taxon>
        <taxon>Hymenoptera</taxon>
        <taxon>Apocrita</taxon>
        <taxon>Aculeata</taxon>
        <taxon>Apoidea</taxon>
        <taxon>Anthophila</taxon>
        <taxon>Apidae</taxon>
        <taxon>Melipona</taxon>
    </lineage>
</organism>
<keyword evidence="3" id="KW-1185">Reference proteome</keyword>
<accession>A0AA40G7N6</accession>
<evidence type="ECO:0000256" key="1">
    <source>
        <dbReference type="SAM" id="MobiDB-lite"/>
    </source>
</evidence>
<dbReference type="Proteomes" id="UP001177670">
    <property type="component" value="Unassembled WGS sequence"/>
</dbReference>
<gene>
    <name evidence="2" type="ORF">K0M31_013861</name>
</gene>
<evidence type="ECO:0000313" key="2">
    <source>
        <dbReference type="EMBL" id="KAK1132476.1"/>
    </source>
</evidence>
<dbReference type="AlphaFoldDB" id="A0AA40G7N6"/>
<evidence type="ECO:0000313" key="3">
    <source>
        <dbReference type="Proteomes" id="UP001177670"/>
    </source>
</evidence>
<reference evidence="2" key="1">
    <citation type="submission" date="2021-10" db="EMBL/GenBank/DDBJ databases">
        <title>Melipona bicolor Genome sequencing and assembly.</title>
        <authorList>
            <person name="Araujo N.S."/>
            <person name="Arias M.C."/>
        </authorList>
    </citation>
    <scope>NUCLEOTIDE SEQUENCE</scope>
    <source>
        <strain evidence="2">USP_2M_L1-L4_2017</strain>
        <tissue evidence="2">Whole body</tissue>
    </source>
</reference>
<comment type="caution">
    <text evidence="2">The sequence shown here is derived from an EMBL/GenBank/DDBJ whole genome shotgun (WGS) entry which is preliminary data.</text>
</comment>
<feature type="region of interest" description="Disordered" evidence="1">
    <location>
        <begin position="25"/>
        <end position="51"/>
    </location>
</feature>